<proteinExistence type="predicted"/>
<organism evidence="2 3">
    <name type="scientific">Roseiarcus fermentans</name>
    <dbReference type="NCBI Taxonomy" id="1473586"/>
    <lineage>
        <taxon>Bacteria</taxon>
        <taxon>Pseudomonadati</taxon>
        <taxon>Pseudomonadota</taxon>
        <taxon>Alphaproteobacteria</taxon>
        <taxon>Hyphomicrobiales</taxon>
        <taxon>Roseiarcaceae</taxon>
        <taxon>Roseiarcus</taxon>
    </lineage>
</organism>
<dbReference type="EMBL" id="QNRK01000012">
    <property type="protein sequence ID" value="RBP13122.1"/>
    <property type="molecule type" value="Genomic_DNA"/>
</dbReference>
<name>A0A366FEK8_9HYPH</name>
<feature type="transmembrane region" description="Helical" evidence="1">
    <location>
        <begin position="114"/>
        <end position="137"/>
    </location>
</feature>
<comment type="caution">
    <text evidence="2">The sequence shown here is derived from an EMBL/GenBank/DDBJ whole genome shotgun (WGS) entry which is preliminary data.</text>
</comment>
<evidence type="ECO:0000256" key="1">
    <source>
        <dbReference type="SAM" id="Phobius"/>
    </source>
</evidence>
<feature type="transmembrane region" description="Helical" evidence="1">
    <location>
        <begin position="21"/>
        <end position="40"/>
    </location>
</feature>
<dbReference type="RefSeq" id="WP_113889542.1">
    <property type="nucleotide sequence ID" value="NZ_QNRK01000012.1"/>
</dbReference>
<reference evidence="2 3" key="1">
    <citation type="submission" date="2018-06" db="EMBL/GenBank/DDBJ databases">
        <title>Genomic Encyclopedia of Type Strains, Phase IV (KMG-IV): sequencing the most valuable type-strain genomes for metagenomic binning, comparative biology and taxonomic classification.</title>
        <authorList>
            <person name="Goeker M."/>
        </authorList>
    </citation>
    <scope>NUCLEOTIDE SEQUENCE [LARGE SCALE GENOMIC DNA]</scope>
    <source>
        <strain evidence="2 3">DSM 24875</strain>
    </source>
</reference>
<gene>
    <name evidence="2" type="ORF">DFR50_11291</name>
</gene>
<evidence type="ECO:0000313" key="3">
    <source>
        <dbReference type="Proteomes" id="UP000253529"/>
    </source>
</evidence>
<keyword evidence="1" id="KW-0812">Transmembrane</keyword>
<evidence type="ECO:0000313" key="2">
    <source>
        <dbReference type="EMBL" id="RBP13122.1"/>
    </source>
</evidence>
<protein>
    <submittedName>
        <fullName evidence="2">Uncharacterized protein</fullName>
    </submittedName>
</protein>
<keyword evidence="1" id="KW-1133">Transmembrane helix</keyword>
<dbReference type="OrthoDB" id="7258424at2"/>
<dbReference type="Proteomes" id="UP000253529">
    <property type="component" value="Unassembled WGS sequence"/>
</dbReference>
<keyword evidence="3" id="KW-1185">Reference proteome</keyword>
<sequence>MQGLVDFASQIGEALATLVPTFAYLAALWCFLFAAWGFWMQSQPGNPFEGRPWIPVLSLVLSGAFASFDKVLNMALATAGSGVTASISALSSYAPPSAPDASTLLGTTPSATLVNVVTLFQAFFQSFGAMVVFFALMSWRSVVSGQANRSQMGCVVQFVFGIMLINILAITNALIAMFV</sequence>
<feature type="transmembrane region" description="Helical" evidence="1">
    <location>
        <begin position="158"/>
        <end position="178"/>
    </location>
</feature>
<keyword evidence="1" id="KW-0472">Membrane</keyword>
<feature type="transmembrane region" description="Helical" evidence="1">
    <location>
        <begin position="75"/>
        <end position="94"/>
    </location>
</feature>
<dbReference type="AlphaFoldDB" id="A0A366FEK8"/>
<accession>A0A366FEK8</accession>